<feature type="chain" id="PRO_5031549987" evidence="1">
    <location>
        <begin position="24"/>
        <end position="99"/>
    </location>
</feature>
<dbReference type="EMBL" id="JAAGYU010001453">
    <property type="protein sequence ID" value="NEL80317.1"/>
    <property type="molecule type" value="Genomic_DNA"/>
</dbReference>
<evidence type="ECO:0000313" key="2">
    <source>
        <dbReference type="EMBL" id="NEL80317.1"/>
    </source>
</evidence>
<dbReference type="GO" id="GO:0004180">
    <property type="term" value="F:carboxypeptidase activity"/>
    <property type="evidence" value="ECO:0007669"/>
    <property type="project" value="UniProtKB-KW"/>
</dbReference>
<dbReference type="SUPFAM" id="SSF49452">
    <property type="entry name" value="Starch-binding domain-like"/>
    <property type="match status" value="1"/>
</dbReference>
<dbReference type="Pfam" id="PF13620">
    <property type="entry name" value="CarboxypepD_reg"/>
    <property type="match status" value="1"/>
</dbReference>
<keyword evidence="2" id="KW-0121">Carboxypeptidase</keyword>
<dbReference type="Gene3D" id="2.60.40.1120">
    <property type="entry name" value="Carboxypeptidase-like, regulatory domain"/>
    <property type="match status" value="1"/>
</dbReference>
<feature type="signal peptide" evidence="1">
    <location>
        <begin position="1"/>
        <end position="23"/>
    </location>
</feature>
<evidence type="ECO:0000313" key="3">
    <source>
        <dbReference type="Proteomes" id="UP000471082"/>
    </source>
</evidence>
<keyword evidence="2" id="KW-0378">Hydrolase</keyword>
<sequence length="99" mass="10203">MNRSIQKRALALALVVAMGSVHAQSTSGSIVGSVGQSSGTSVLVENNSGFSREVPVDARGRYTAGNLPLGTYKVTVKRDGAVVETRENVAITVGANTDV</sequence>
<protein>
    <submittedName>
        <fullName evidence="2">Carboxypeptidase regulatory-like domain-containing protein</fullName>
    </submittedName>
</protein>
<keyword evidence="2" id="KW-0645">Protease</keyword>
<evidence type="ECO:0000256" key="1">
    <source>
        <dbReference type="SAM" id="SignalP"/>
    </source>
</evidence>
<dbReference type="Proteomes" id="UP000471082">
    <property type="component" value="Unassembled WGS sequence"/>
</dbReference>
<organism evidence="2 3">
    <name type="scientific">Xanthomonas perforans</name>
    <dbReference type="NCBI Taxonomy" id="442694"/>
    <lineage>
        <taxon>Bacteria</taxon>
        <taxon>Pseudomonadati</taxon>
        <taxon>Pseudomonadota</taxon>
        <taxon>Gammaproteobacteria</taxon>
        <taxon>Lysobacterales</taxon>
        <taxon>Lysobacteraceae</taxon>
        <taxon>Xanthomonas</taxon>
    </lineage>
</organism>
<comment type="caution">
    <text evidence="2">The sequence shown here is derived from an EMBL/GenBank/DDBJ whole genome shotgun (WGS) entry which is preliminary data.</text>
</comment>
<proteinExistence type="predicted"/>
<accession>A0A7X5SBW5</accession>
<dbReference type="AlphaFoldDB" id="A0A7X5SBW5"/>
<feature type="non-terminal residue" evidence="2">
    <location>
        <position position="99"/>
    </location>
</feature>
<reference evidence="2 3" key="1">
    <citation type="submission" date="2019-11" db="EMBL/GenBank/DDBJ databases">
        <title>Genome-resolved metagenomics to study the prevalence of co-infection and intraspecific heterogeneity among plant pathogen metapopulations.</title>
        <authorList>
            <person name="Newberry E."/>
            <person name="Bhandari R."/>
            <person name="Kemble J."/>
            <person name="Sikora E."/>
            <person name="Potnis N."/>
        </authorList>
    </citation>
    <scope>NUCLEOTIDE SEQUENCE [LARGE SCALE GENOMIC DNA]</scope>
    <source>
        <strain evidence="2">Xp_Tom_Tuscaloosa_18b</strain>
    </source>
</reference>
<keyword evidence="1" id="KW-0732">Signal</keyword>
<dbReference type="InterPro" id="IPR013784">
    <property type="entry name" value="Carb-bd-like_fold"/>
</dbReference>
<name>A0A7X5SBW5_XANPE</name>
<gene>
    <name evidence="2" type="ORF">G3W61_29200</name>
</gene>
<dbReference type="GO" id="GO:0030246">
    <property type="term" value="F:carbohydrate binding"/>
    <property type="evidence" value="ECO:0007669"/>
    <property type="project" value="InterPro"/>
</dbReference>